<gene>
    <name evidence="1" type="ORF">GSI_07816</name>
</gene>
<dbReference type="EMBL" id="AYKW01000017">
    <property type="protein sequence ID" value="PIL29906.1"/>
    <property type="molecule type" value="Genomic_DNA"/>
</dbReference>
<accession>A0A2G8S802</accession>
<evidence type="ECO:0000313" key="1">
    <source>
        <dbReference type="EMBL" id="PIL29906.1"/>
    </source>
</evidence>
<name>A0A2G8S802_9APHY</name>
<comment type="caution">
    <text evidence="1">The sequence shown here is derived from an EMBL/GenBank/DDBJ whole genome shotgun (WGS) entry which is preliminary data.</text>
</comment>
<evidence type="ECO:0000313" key="2">
    <source>
        <dbReference type="Proteomes" id="UP000230002"/>
    </source>
</evidence>
<sequence>MLDVSEPPKVPSIPLVTFPGSNFKFNTFPPLPPGLLEAPGDGVHMMAVRLPRHARAPAELLAKGVFEHVDIGRAWTRLASRVASLAVVGLRTVAFPR</sequence>
<dbReference type="Proteomes" id="UP000230002">
    <property type="component" value="Unassembled WGS sequence"/>
</dbReference>
<reference evidence="1 2" key="1">
    <citation type="journal article" date="2015" name="Sci. Rep.">
        <title>Chromosome-level genome map provides insights into diverse defense mechanisms in the medicinal fungus Ganoderma sinense.</title>
        <authorList>
            <person name="Zhu Y."/>
            <person name="Xu J."/>
            <person name="Sun C."/>
            <person name="Zhou S."/>
            <person name="Xu H."/>
            <person name="Nelson D.R."/>
            <person name="Qian J."/>
            <person name="Song J."/>
            <person name="Luo H."/>
            <person name="Xiang L."/>
            <person name="Li Y."/>
            <person name="Xu Z."/>
            <person name="Ji A."/>
            <person name="Wang L."/>
            <person name="Lu S."/>
            <person name="Hayward A."/>
            <person name="Sun W."/>
            <person name="Li X."/>
            <person name="Schwartz D.C."/>
            <person name="Wang Y."/>
            <person name="Chen S."/>
        </authorList>
    </citation>
    <scope>NUCLEOTIDE SEQUENCE [LARGE SCALE GENOMIC DNA]</scope>
    <source>
        <strain evidence="1 2">ZZ0214-1</strain>
    </source>
</reference>
<protein>
    <submittedName>
        <fullName evidence="1">Uncharacterized protein</fullName>
    </submittedName>
</protein>
<proteinExistence type="predicted"/>
<organism evidence="1 2">
    <name type="scientific">Ganoderma sinense ZZ0214-1</name>
    <dbReference type="NCBI Taxonomy" id="1077348"/>
    <lineage>
        <taxon>Eukaryota</taxon>
        <taxon>Fungi</taxon>
        <taxon>Dikarya</taxon>
        <taxon>Basidiomycota</taxon>
        <taxon>Agaricomycotina</taxon>
        <taxon>Agaricomycetes</taxon>
        <taxon>Polyporales</taxon>
        <taxon>Polyporaceae</taxon>
        <taxon>Ganoderma</taxon>
    </lineage>
</organism>
<dbReference type="AlphaFoldDB" id="A0A2G8S802"/>
<keyword evidence="2" id="KW-1185">Reference proteome</keyword>